<accession>A0A2N0R6C1</accession>
<sequence length="72" mass="8004">ESGKFGNKGKEVKALFEEADKEIPNISTSYEKNPDAIYTSRIFTFSNLPNPINSSIITSYFNEEGDNNGIPN</sequence>
<dbReference type="Proteomes" id="UP000232688">
    <property type="component" value="Unassembled WGS sequence"/>
</dbReference>
<comment type="caution">
    <text evidence="1">The sequence shown here is derived from an EMBL/GenBank/DDBJ whole genome shotgun (WGS) entry which is preliminary data.</text>
</comment>
<gene>
    <name evidence="1" type="ORF">RhiirA1_445637</name>
</gene>
<name>A0A2N0R6C1_9GLOM</name>
<dbReference type="EMBL" id="LLXH01001454">
    <property type="protein sequence ID" value="PKC58861.1"/>
    <property type="molecule type" value="Genomic_DNA"/>
</dbReference>
<dbReference type="VEuPathDB" id="FungiDB:FUN_024577"/>
<dbReference type="VEuPathDB" id="FungiDB:RhiirA1_445637"/>
<reference evidence="1 2" key="2">
    <citation type="submission" date="2017-10" db="EMBL/GenBank/DDBJ databases">
        <title>Genome analyses suggest a sexual origin of heterokaryosis in a supposedly ancient asexual fungus.</title>
        <authorList>
            <person name="Corradi N."/>
            <person name="Sedzielewska K."/>
            <person name="Noel J."/>
            <person name="Charron P."/>
            <person name="Farinelli L."/>
            <person name="Marton T."/>
            <person name="Kruger M."/>
            <person name="Pelin A."/>
            <person name="Brachmann A."/>
            <person name="Corradi N."/>
        </authorList>
    </citation>
    <scope>NUCLEOTIDE SEQUENCE [LARGE SCALE GENOMIC DNA]</scope>
    <source>
        <strain evidence="1 2">A1</strain>
    </source>
</reference>
<evidence type="ECO:0000313" key="1">
    <source>
        <dbReference type="EMBL" id="PKC58861.1"/>
    </source>
</evidence>
<feature type="non-terminal residue" evidence="1">
    <location>
        <position position="1"/>
    </location>
</feature>
<protein>
    <submittedName>
        <fullName evidence="1">Uncharacterized protein</fullName>
    </submittedName>
</protein>
<reference evidence="1 2" key="1">
    <citation type="submission" date="2017-10" db="EMBL/GenBank/DDBJ databases">
        <title>Extensive intraspecific genome diversity in a model arbuscular mycorrhizal fungus.</title>
        <authorList>
            <person name="Chen E.C.H."/>
            <person name="Morin E."/>
            <person name="Baudet D."/>
            <person name="Noel J."/>
            <person name="Ndikumana S."/>
            <person name="Charron P."/>
            <person name="St-Onge C."/>
            <person name="Giorgi J."/>
            <person name="Grigoriev I.V."/>
            <person name="Roux C."/>
            <person name="Martin F.M."/>
            <person name="Corradi N."/>
        </authorList>
    </citation>
    <scope>NUCLEOTIDE SEQUENCE [LARGE SCALE GENOMIC DNA]</scope>
    <source>
        <strain evidence="1 2">A1</strain>
    </source>
</reference>
<evidence type="ECO:0000313" key="2">
    <source>
        <dbReference type="Proteomes" id="UP000232688"/>
    </source>
</evidence>
<dbReference type="AlphaFoldDB" id="A0A2N0R6C1"/>
<proteinExistence type="predicted"/>
<organism evidence="1 2">
    <name type="scientific">Rhizophagus irregularis</name>
    <dbReference type="NCBI Taxonomy" id="588596"/>
    <lineage>
        <taxon>Eukaryota</taxon>
        <taxon>Fungi</taxon>
        <taxon>Fungi incertae sedis</taxon>
        <taxon>Mucoromycota</taxon>
        <taxon>Glomeromycotina</taxon>
        <taxon>Glomeromycetes</taxon>
        <taxon>Glomerales</taxon>
        <taxon>Glomeraceae</taxon>
        <taxon>Rhizophagus</taxon>
    </lineage>
</organism>